<comment type="caution">
    <text evidence="8">The sequence shown here is derived from an EMBL/GenBank/DDBJ whole genome shotgun (WGS) entry which is preliminary data.</text>
</comment>
<dbReference type="PROSITE" id="PS00636">
    <property type="entry name" value="DNAJ_1"/>
    <property type="match status" value="1"/>
</dbReference>
<evidence type="ECO:0000256" key="2">
    <source>
        <dbReference type="ARBA" id="ARBA00023136"/>
    </source>
</evidence>
<dbReference type="PRINTS" id="PR00625">
    <property type="entry name" value="JDOMAIN"/>
</dbReference>
<dbReference type="SMART" id="SM00271">
    <property type="entry name" value="DnaJ"/>
    <property type="match status" value="1"/>
</dbReference>
<feature type="compositionally biased region" description="Basic and acidic residues" evidence="5">
    <location>
        <begin position="16"/>
        <end position="35"/>
    </location>
</feature>
<dbReference type="GO" id="GO:0016020">
    <property type="term" value="C:membrane"/>
    <property type="evidence" value="ECO:0007669"/>
    <property type="project" value="UniProtKB-SubCell"/>
</dbReference>
<dbReference type="STRING" id="741276.A0A2S5BD65"/>
<dbReference type="Proteomes" id="UP000237144">
    <property type="component" value="Unassembled WGS sequence"/>
</dbReference>
<proteinExistence type="predicted"/>
<evidence type="ECO:0000256" key="6">
    <source>
        <dbReference type="SAM" id="Phobius"/>
    </source>
</evidence>
<dbReference type="InterPro" id="IPR001623">
    <property type="entry name" value="DnaJ_domain"/>
</dbReference>
<dbReference type="SUPFAM" id="SSF46565">
    <property type="entry name" value="Chaperone J-domain"/>
    <property type="match status" value="1"/>
</dbReference>
<evidence type="ECO:0000256" key="3">
    <source>
        <dbReference type="ARBA" id="ARBA00023186"/>
    </source>
</evidence>
<dbReference type="GO" id="GO:0042407">
    <property type="term" value="P:cristae formation"/>
    <property type="evidence" value="ECO:0007669"/>
    <property type="project" value="TreeGrafter"/>
</dbReference>
<evidence type="ECO:0000256" key="5">
    <source>
        <dbReference type="SAM" id="MobiDB-lite"/>
    </source>
</evidence>
<dbReference type="PROSITE" id="PS50076">
    <property type="entry name" value="DNAJ_2"/>
    <property type="match status" value="1"/>
</dbReference>
<evidence type="ECO:0000256" key="4">
    <source>
        <dbReference type="SAM" id="Coils"/>
    </source>
</evidence>
<dbReference type="Gene3D" id="1.10.287.110">
    <property type="entry name" value="DnaJ domain"/>
    <property type="match status" value="1"/>
</dbReference>
<evidence type="ECO:0000256" key="1">
    <source>
        <dbReference type="ARBA" id="ARBA00004370"/>
    </source>
</evidence>
<feature type="region of interest" description="Disordered" evidence="5">
    <location>
        <begin position="1"/>
        <end position="50"/>
    </location>
</feature>
<feature type="compositionally biased region" description="Polar residues" evidence="5">
    <location>
        <begin position="1"/>
        <end position="13"/>
    </location>
</feature>
<keyword evidence="4" id="KW-0175">Coiled coil</keyword>
<keyword evidence="3" id="KW-0143">Chaperone</keyword>
<gene>
    <name evidence="8" type="ORF">BMF94_2187</name>
</gene>
<feature type="coiled-coil region" evidence="4">
    <location>
        <begin position="483"/>
        <end position="529"/>
    </location>
</feature>
<dbReference type="Pfam" id="PF11875">
    <property type="entry name" value="DnaJ-like_C11_C"/>
    <property type="match status" value="1"/>
</dbReference>
<protein>
    <recommendedName>
        <fullName evidence="7">J domain-containing protein</fullName>
    </recommendedName>
</protein>
<evidence type="ECO:0000259" key="7">
    <source>
        <dbReference type="PROSITE" id="PS50076"/>
    </source>
</evidence>
<feature type="domain" description="J" evidence="7">
    <location>
        <begin position="51"/>
        <end position="119"/>
    </location>
</feature>
<accession>A0A2S5BD65</accession>
<evidence type="ECO:0000313" key="9">
    <source>
        <dbReference type="Proteomes" id="UP000237144"/>
    </source>
</evidence>
<keyword evidence="6" id="KW-1133">Transmembrane helix</keyword>
<dbReference type="InterPro" id="IPR018253">
    <property type="entry name" value="DnaJ_domain_CS"/>
</dbReference>
<dbReference type="InterPro" id="IPR024586">
    <property type="entry name" value="DnaJ-like_C11_C"/>
</dbReference>
<sequence>MASTRPGNANFGQTPLEDRGQDEWERDDPLWRDRASEDEEALNEGRDERDSLYATLNLERDATDEDIQKAYRRLAALLHPDRHRDPALKPAADARFAQLQRAYETLSDPAKRAIYDEFGEAGLKTQWELSTKGKTPAELRAEFERLNRQQLEQNVENLVKSKGELTVLSDARVLFLSDSELERLGGPDKLGLVQRLQTVQQRQIFLKHNFTTPISPSTAIVATTQVLARQGQGAGNLLLKLQHNPSSKLSLEIGTTVLRPRALTFKTTYAPSSDTFTRVEVPFRSLSQPPKFTCTLGRLIYPNTTGTITFRSGAWALGPWGSDLLQPYSDSSLSVGLSHTSGWGLEATNTVFVKQVAISYGRTVLGGVRLELAGVVTNVGATSVSISADRRVTENIKAGMGVEVAASGAMTVKLRRVDSCLPCSIFRELILAEKSSFNRLGQRINLPILIASGFDARLFAGFTLLPAVGIIAANHFVLEPRKRKRVSSKIRELRKEHAEWIRERRKEALDAQALLAEAAKKRVREEEAKSGLVIEEAVWGVLESMQDKVTDDASVRWLDVTVPLQALLPTNLSQLTIPSGRSKSSLLGFYDPAIGEKKRLRIRYRFRGKLHEATWEGSEAVALPMRSHMCEDEKR</sequence>
<dbReference type="EMBL" id="PJQD01000022">
    <property type="protein sequence ID" value="POY74712.1"/>
    <property type="molecule type" value="Genomic_DNA"/>
</dbReference>
<dbReference type="OrthoDB" id="10250354at2759"/>
<keyword evidence="2 6" id="KW-0472">Membrane</keyword>
<dbReference type="CDD" id="cd06257">
    <property type="entry name" value="DnaJ"/>
    <property type="match status" value="1"/>
</dbReference>
<dbReference type="AlphaFoldDB" id="A0A2S5BD65"/>
<reference evidence="8 9" key="1">
    <citation type="journal article" date="2018" name="Front. Microbiol.">
        <title>Prospects for Fungal Bioremediation of Acidic Radioactive Waste Sites: Characterization and Genome Sequence of Rhodotorula taiwanensis MD1149.</title>
        <authorList>
            <person name="Tkavc R."/>
            <person name="Matrosova V.Y."/>
            <person name="Grichenko O.E."/>
            <person name="Gostincar C."/>
            <person name="Volpe R.P."/>
            <person name="Klimenkova P."/>
            <person name="Gaidamakova E.K."/>
            <person name="Zhou C.E."/>
            <person name="Stewart B.J."/>
            <person name="Lyman M.G."/>
            <person name="Malfatti S.A."/>
            <person name="Rubinfeld B."/>
            <person name="Courtot M."/>
            <person name="Singh J."/>
            <person name="Dalgard C.L."/>
            <person name="Hamilton T."/>
            <person name="Frey K.G."/>
            <person name="Gunde-Cimerman N."/>
            <person name="Dugan L."/>
            <person name="Daly M.J."/>
        </authorList>
    </citation>
    <scope>NUCLEOTIDE SEQUENCE [LARGE SCALE GENOMIC DNA]</scope>
    <source>
        <strain evidence="8 9">MD1149</strain>
    </source>
</reference>
<dbReference type="PANTHER" id="PTHR44157:SF1">
    <property type="entry name" value="DNAJ HOMOLOG SUBFAMILY C MEMBER 11"/>
    <property type="match status" value="1"/>
</dbReference>
<dbReference type="PANTHER" id="PTHR44157">
    <property type="entry name" value="DNAJ HOMOLOG SUBFAMILY C MEMBER 11"/>
    <property type="match status" value="1"/>
</dbReference>
<dbReference type="InterPro" id="IPR052243">
    <property type="entry name" value="Mito_inner_membrane_organizer"/>
</dbReference>
<dbReference type="Pfam" id="PF22774">
    <property type="entry name" value="DNAJC11_beta-barrel"/>
    <property type="match status" value="1"/>
</dbReference>
<keyword evidence="6" id="KW-0812">Transmembrane</keyword>
<dbReference type="GO" id="GO:0005739">
    <property type="term" value="C:mitochondrion"/>
    <property type="evidence" value="ECO:0007669"/>
    <property type="project" value="GOC"/>
</dbReference>
<dbReference type="InterPro" id="IPR036869">
    <property type="entry name" value="J_dom_sf"/>
</dbReference>
<dbReference type="Pfam" id="PF00226">
    <property type="entry name" value="DnaJ"/>
    <property type="match status" value="1"/>
</dbReference>
<evidence type="ECO:0000313" key="8">
    <source>
        <dbReference type="EMBL" id="POY74712.1"/>
    </source>
</evidence>
<dbReference type="InterPro" id="IPR055225">
    <property type="entry name" value="DNAJC11-like_beta-barrel"/>
</dbReference>
<organism evidence="8 9">
    <name type="scientific">Rhodotorula taiwanensis</name>
    <dbReference type="NCBI Taxonomy" id="741276"/>
    <lineage>
        <taxon>Eukaryota</taxon>
        <taxon>Fungi</taxon>
        <taxon>Dikarya</taxon>
        <taxon>Basidiomycota</taxon>
        <taxon>Pucciniomycotina</taxon>
        <taxon>Microbotryomycetes</taxon>
        <taxon>Sporidiobolales</taxon>
        <taxon>Sporidiobolaceae</taxon>
        <taxon>Rhodotorula</taxon>
    </lineage>
</organism>
<name>A0A2S5BD65_9BASI</name>
<keyword evidence="9" id="KW-1185">Reference proteome</keyword>
<feature type="transmembrane region" description="Helical" evidence="6">
    <location>
        <begin position="458"/>
        <end position="478"/>
    </location>
</feature>
<comment type="subcellular location">
    <subcellularLocation>
        <location evidence="1">Membrane</location>
    </subcellularLocation>
</comment>